<evidence type="ECO:0000256" key="1">
    <source>
        <dbReference type="SAM" id="SignalP"/>
    </source>
</evidence>
<dbReference type="RefSeq" id="WP_231446360.1">
    <property type="nucleotide sequence ID" value="NZ_JAJOMB010000014.1"/>
</dbReference>
<dbReference type="InterPro" id="IPR012347">
    <property type="entry name" value="Ferritin-like"/>
</dbReference>
<reference evidence="3" key="1">
    <citation type="submission" date="2021-11" db="EMBL/GenBank/DDBJ databases">
        <title>Streptomyces corallinus and Kineosporia corallina sp. nov., two new coral-derived marine actinobacteria.</title>
        <authorList>
            <person name="Buangrab K."/>
            <person name="Sutthacheep M."/>
            <person name="Yeemin T."/>
            <person name="Harunari E."/>
            <person name="Igarashi Y."/>
            <person name="Sripreechasak P."/>
            <person name="Kanchanasin P."/>
            <person name="Tanasupawat S."/>
            <person name="Phongsopitanun W."/>
        </authorList>
    </citation>
    <scope>NUCLEOTIDE SEQUENCE</scope>
    <source>
        <strain evidence="3">JCM 31032</strain>
    </source>
</reference>
<evidence type="ECO:0000313" key="4">
    <source>
        <dbReference type="Proteomes" id="UP001138997"/>
    </source>
</evidence>
<feature type="chain" id="PRO_5040756565" evidence="1">
    <location>
        <begin position="27"/>
        <end position="190"/>
    </location>
</feature>
<dbReference type="PROSITE" id="PS51257">
    <property type="entry name" value="PROKAR_LIPOPROTEIN"/>
    <property type="match status" value="1"/>
</dbReference>
<dbReference type="Gene3D" id="1.20.1260.10">
    <property type="match status" value="1"/>
</dbReference>
<evidence type="ECO:0000313" key="3">
    <source>
        <dbReference type="EMBL" id="MCD5314108.1"/>
    </source>
</evidence>
<protein>
    <submittedName>
        <fullName evidence="3">DUF305 domain-containing protein</fullName>
    </submittedName>
</protein>
<dbReference type="EMBL" id="JAJOMB010000014">
    <property type="protein sequence ID" value="MCD5314108.1"/>
    <property type="molecule type" value="Genomic_DNA"/>
</dbReference>
<dbReference type="InterPro" id="IPR005183">
    <property type="entry name" value="DUF305_CopM-like"/>
</dbReference>
<evidence type="ECO:0000259" key="2">
    <source>
        <dbReference type="Pfam" id="PF03713"/>
    </source>
</evidence>
<feature type="signal peptide" evidence="1">
    <location>
        <begin position="1"/>
        <end position="26"/>
    </location>
</feature>
<sequence length="190" mass="20390">MSGMVRSGKVVVPLLAVLLVAGCSSGGDEETQAEPQPQYSSADVDFAMGMIPHHGQAVEMADLALEKAGTEQIRVLAGNIKAAQDPEITQFEDLLTSWNKAVPKASGHAHGQLYDGMMTAEQMAELEVAEGPEFEQQWTESMIAHHEGAVQMSETVLADSDSSEVQELAQSIVEAQGEEIAQLQELLKEL</sequence>
<dbReference type="Pfam" id="PF03713">
    <property type="entry name" value="DUF305"/>
    <property type="match status" value="1"/>
</dbReference>
<comment type="caution">
    <text evidence="3">The sequence shown here is derived from an EMBL/GenBank/DDBJ whole genome shotgun (WGS) entry which is preliminary data.</text>
</comment>
<organism evidence="3 4">
    <name type="scientific">Kineosporia babensis</name>
    <dbReference type="NCBI Taxonomy" id="499548"/>
    <lineage>
        <taxon>Bacteria</taxon>
        <taxon>Bacillati</taxon>
        <taxon>Actinomycetota</taxon>
        <taxon>Actinomycetes</taxon>
        <taxon>Kineosporiales</taxon>
        <taxon>Kineosporiaceae</taxon>
        <taxon>Kineosporia</taxon>
    </lineage>
</organism>
<dbReference type="PANTHER" id="PTHR36933">
    <property type="entry name" value="SLL0788 PROTEIN"/>
    <property type="match status" value="1"/>
</dbReference>
<dbReference type="AlphaFoldDB" id="A0A9X1NH84"/>
<feature type="domain" description="DUF305" evidence="2">
    <location>
        <begin position="43"/>
        <end position="187"/>
    </location>
</feature>
<gene>
    <name evidence="3" type="ORF">LR394_24675</name>
</gene>
<dbReference type="PANTHER" id="PTHR36933:SF1">
    <property type="entry name" value="SLL0788 PROTEIN"/>
    <property type="match status" value="1"/>
</dbReference>
<keyword evidence="1" id="KW-0732">Signal</keyword>
<name>A0A9X1NH84_9ACTN</name>
<keyword evidence="4" id="KW-1185">Reference proteome</keyword>
<dbReference type="Proteomes" id="UP001138997">
    <property type="component" value="Unassembled WGS sequence"/>
</dbReference>
<proteinExistence type="predicted"/>
<accession>A0A9X1NH84</accession>